<organism evidence="2">
    <name type="scientific">Phaffia rhodozyma</name>
    <name type="common">Yeast</name>
    <name type="synonym">Xanthophyllomyces dendrorhous</name>
    <dbReference type="NCBI Taxonomy" id="264483"/>
    <lineage>
        <taxon>Eukaryota</taxon>
        <taxon>Fungi</taxon>
        <taxon>Dikarya</taxon>
        <taxon>Basidiomycota</taxon>
        <taxon>Agaricomycotina</taxon>
        <taxon>Tremellomycetes</taxon>
        <taxon>Cystofilobasidiales</taxon>
        <taxon>Mrakiaceae</taxon>
        <taxon>Phaffia</taxon>
    </lineage>
</organism>
<name>A0A0F7SL89_PHARH</name>
<feature type="compositionally biased region" description="Basic and acidic residues" evidence="1">
    <location>
        <begin position="15"/>
        <end position="29"/>
    </location>
</feature>
<dbReference type="InterPro" id="IPR018247">
    <property type="entry name" value="EF_Hand_1_Ca_BS"/>
</dbReference>
<dbReference type="EMBL" id="LN483249">
    <property type="protein sequence ID" value="CDZ97692.1"/>
    <property type="molecule type" value="Genomic_DNA"/>
</dbReference>
<proteinExistence type="predicted"/>
<dbReference type="AlphaFoldDB" id="A0A0F7SL89"/>
<feature type="compositionally biased region" description="Acidic residues" evidence="1">
    <location>
        <begin position="30"/>
        <end position="39"/>
    </location>
</feature>
<reference evidence="2" key="1">
    <citation type="submission" date="2014-08" db="EMBL/GenBank/DDBJ databases">
        <authorList>
            <person name="Sharma Rahul"/>
            <person name="Thines Marco"/>
        </authorList>
    </citation>
    <scope>NUCLEOTIDE SEQUENCE</scope>
</reference>
<accession>A0A0F7SL89</accession>
<dbReference type="PROSITE" id="PS00018">
    <property type="entry name" value="EF_HAND_1"/>
    <property type="match status" value="1"/>
</dbReference>
<feature type="compositionally biased region" description="Polar residues" evidence="1">
    <location>
        <begin position="1"/>
        <end position="14"/>
    </location>
</feature>
<sequence>MGKIVNNSFSSEYLKTTDQDEPRFVKDTDQDGELDMDEVGDGRSLQHHWEQNGKLAVELISFIHHPIWELIQDADDRWAASISTAPKTAADFFEILRAQVWGFASCSSGSVTTHGALQIH</sequence>
<evidence type="ECO:0000256" key="1">
    <source>
        <dbReference type="SAM" id="MobiDB-lite"/>
    </source>
</evidence>
<feature type="region of interest" description="Disordered" evidence="1">
    <location>
        <begin position="1"/>
        <end position="40"/>
    </location>
</feature>
<protein>
    <submittedName>
        <fullName evidence="2">EF-Hand 1, calcium-binding site</fullName>
    </submittedName>
</protein>
<evidence type="ECO:0000313" key="2">
    <source>
        <dbReference type="EMBL" id="CDZ97692.1"/>
    </source>
</evidence>